<name>A0AA39FYW3_9HYME</name>
<reference evidence="1" key="2">
    <citation type="submission" date="2023-03" db="EMBL/GenBank/DDBJ databases">
        <authorList>
            <person name="Inwood S.N."/>
            <person name="Skelly J.G."/>
            <person name="Guhlin J."/>
            <person name="Harrop T.W.R."/>
            <person name="Goldson S.G."/>
            <person name="Dearden P.K."/>
        </authorList>
    </citation>
    <scope>NUCLEOTIDE SEQUENCE</scope>
    <source>
        <strain evidence="1">Irish</strain>
        <tissue evidence="1">Whole body</tissue>
    </source>
</reference>
<dbReference type="Proteomes" id="UP001168990">
    <property type="component" value="Unassembled WGS sequence"/>
</dbReference>
<reference evidence="1" key="1">
    <citation type="journal article" date="2023" name="bioRxiv">
        <title>Scaffold-level genome assemblies of two parasitoid biocontrol wasps reveal the parthenogenesis mechanism and an associated novel virus.</title>
        <authorList>
            <person name="Inwood S."/>
            <person name="Skelly J."/>
            <person name="Guhlin J."/>
            <person name="Harrop T."/>
            <person name="Goldson S."/>
            <person name="Dearden P."/>
        </authorList>
    </citation>
    <scope>NUCLEOTIDE SEQUENCE</scope>
    <source>
        <strain evidence="1">Irish</strain>
        <tissue evidence="1">Whole body</tissue>
    </source>
</reference>
<organism evidence="1 2">
    <name type="scientific">Microctonus aethiopoides</name>
    <dbReference type="NCBI Taxonomy" id="144406"/>
    <lineage>
        <taxon>Eukaryota</taxon>
        <taxon>Metazoa</taxon>
        <taxon>Ecdysozoa</taxon>
        <taxon>Arthropoda</taxon>
        <taxon>Hexapoda</taxon>
        <taxon>Insecta</taxon>
        <taxon>Pterygota</taxon>
        <taxon>Neoptera</taxon>
        <taxon>Endopterygota</taxon>
        <taxon>Hymenoptera</taxon>
        <taxon>Apocrita</taxon>
        <taxon>Ichneumonoidea</taxon>
        <taxon>Braconidae</taxon>
        <taxon>Euphorinae</taxon>
        <taxon>Microctonus</taxon>
    </lineage>
</organism>
<protein>
    <submittedName>
        <fullName evidence="1">Uncharacterized protein</fullName>
    </submittedName>
</protein>
<comment type="caution">
    <text evidence="1">The sequence shown here is derived from an EMBL/GenBank/DDBJ whole genome shotgun (WGS) entry which is preliminary data.</text>
</comment>
<keyword evidence="2" id="KW-1185">Reference proteome</keyword>
<evidence type="ECO:0000313" key="1">
    <source>
        <dbReference type="EMBL" id="KAK0178278.1"/>
    </source>
</evidence>
<gene>
    <name evidence="1" type="ORF">PV328_002243</name>
</gene>
<proteinExistence type="predicted"/>
<accession>A0AA39FYW3</accession>
<dbReference type="AlphaFoldDB" id="A0AA39FYW3"/>
<evidence type="ECO:0000313" key="2">
    <source>
        <dbReference type="Proteomes" id="UP001168990"/>
    </source>
</evidence>
<dbReference type="EMBL" id="JAQQBS010000001">
    <property type="protein sequence ID" value="KAK0178278.1"/>
    <property type="molecule type" value="Genomic_DNA"/>
</dbReference>
<sequence>MNRGAPTAGRQRGEGGINYTVQSIYCQKTLQAPTTRRRRVPAPKGCDRNGMVVVGGEGAACATRLEALVVRVNATRMGDVDFDVAVTI</sequence>